<dbReference type="EMBL" id="BQNB010009364">
    <property type="protein sequence ID" value="GJS62488.1"/>
    <property type="molecule type" value="Genomic_DNA"/>
</dbReference>
<gene>
    <name evidence="2" type="ORF">Tco_0657272</name>
</gene>
<protein>
    <submittedName>
        <fullName evidence="2">Uncharacterized protein</fullName>
    </submittedName>
</protein>
<feature type="compositionally biased region" description="Polar residues" evidence="1">
    <location>
        <begin position="343"/>
        <end position="359"/>
    </location>
</feature>
<feature type="compositionally biased region" description="Low complexity" evidence="1">
    <location>
        <begin position="1"/>
        <end position="19"/>
    </location>
</feature>
<reference evidence="2" key="1">
    <citation type="journal article" date="2022" name="Int. J. Mol. Sci.">
        <title>Draft Genome of Tanacetum Coccineum: Genomic Comparison of Closely Related Tanacetum-Family Plants.</title>
        <authorList>
            <person name="Yamashiro T."/>
            <person name="Shiraishi A."/>
            <person name="Nakayama K."/>
            <person name="Satake H."/>
        </authorList>
    </citation>
    <scope>NUCLEOTIDE SEQUENCE</scope>
</reference>
<keyword evidence="3" id="KW-1185">Reference proteome</keyword>
<name>A0ABQ4XB39_9ASTR</name>
<evidence type="ECO:0000313" key="3">
    <source>
        <dbReference type="Proteomes" id="UP001151760"/>
    </source>
</evidence>
<organism evidence="2 3">
    <name type="scientific">Tanacetum coccineum</name>
    <dbReference type="NCBI Taxonomy" id="301880"/>
    <lineage>
        <taxon>Eukaryota</taxon>
        <taxon>Viridiplantae</taxon>
        <taxon>Streptophyta</taxon>
        <taxon>Embryophyta</taxon>
        <taxon>Tracheophyta</taxon>
        <taxon>Spermatophyta</taxon>
        <taxon>Magnoliopsida</taxon>
        <taxon>eudicotyledons</taxon>
        <taxon>Gunneridae</taxon>
        <taxon>Pentapetalae</taxon>
        <taxon>asterids</taxon>
        <taxon>campanulids</taxon>
        <taxon>Asterales</taxon>
        <taxon>Asteraceae</taxon>
        <taxon>Asteroideae</taxon>
        <taxon>Anthemideae</taxon>
        <taxon>Anthemidinae</taxon>
        <taxon>Tanacetum</taxon>
    </lineage>
</organism>
<dbReference type="Proteomes" id="UP001151760">
    <property type="component" value="Unassembled WGS sequence"/>
</dbReference>
<feature type="region of interest" description="Disordered" evidence="1">
    <location>
        <begin position="281"/>
        <end position="360"/>
    </location>
</feature>
<sequence length="444" mass="49308">MAESSSQILQQQEPILQQETNSQQLDQPDKPKSPILFKLATQVLFHIDNIIFNDDNEVALLYPPHTNSSYFKVVSDFISKCCLRKAFTRSLNQYKEYMSEFWYTARARKNSKVWFSTPIGDILGEVEVNTFRNAIGAHYLSHSSEYVAPPFIETVRQWFPTIGYREVVKAKGTLKKSLLPPRWRLLMAQIIQCLGDYAKLIWEDIITKLNNKAKEKVVPYTKFLSLLPEHKIDGYGNDNVTLNPTQVFSVHNWALKKNRPKGPPFTTYMLAICNADVPVEHKAPNTSSYTRKKDSKGKKPGAKSGHRKQPTSSKHHLLSKIEATKGGSSKAPTGSKTDHLVKETQSSLALDTNPSQPLASTPVVAGLHKEDQQATGGPISLGVTSEEGANLQLNSGMSAFIHHNPIYSAFTIIHSESASGCDVSADFIAEADPGKSAHNDSISK</sequence>
<comment type="caution">
    <text evidence="2">The sequence shown here is derived from an EMBL/GenBank/DDBJ whole genome shotgun (WGS) entry which is preliminary data.</text>
</comment>
<proteinExistence type="predicted"/>
<evidence type="ECO:0000313" key="2">
    <source>
        <dbReference type="EMBL" id="GJS62488.1"/>
    </source>
</evidence>
<reference evidence="2" key="2">
    <citation type="submission" date="2022-01" db="EMBL/GenBank/DDBJ databases">
        <authorList>
            <person name="Yamashiro T."/>
            <person name="Shiraishi A."/>
            <person name="Satake H."/>
            <person name="Nakayama K."/>
        </authorList>
    </citation>
    <scope>NUCLEOTIDE SEQUENCE</scope>
</reference>
<feature type="region of interest" description="Disordered" evidence="1">
    <location>
        <begin position="1"/>
        <end position="30"/>
    </location>
</feature>
<feature type="compositionally biased region" description="Polar residues" evidence="1">
    <location>
        <begin position="326"/>
        <end position="335"/>
    </location>
</feature>
<feature type="compositionally biased region" description="Basic residues" evidence="1">
    <location>
        <begin position="293"/>
        <end position="318"/>
    </location>
</feature>
<accession>A0ABQ4XB39</accession>
<evidence type="ECO:0000256" key="1">
    <source>
        <dbReference type="SAM" id="MobiDB-lite"/>
    </source>
</evidence>